<reference evidence="1 2" key="1">
    <citation type="submission" date="2005-03" db="EMBL/GenBank/DDBJ databases">
        <title>Brevibacillus brevis strain 47, complete genome.</title>
        <authorList>
            <person name="Hosoyama A."/>
            <person name="Yamada R."/>
            <person name="Hongo Y."/>
            <person name="Terui Y."/>
            <person name="Ankai A."/>
            <person name="Masuyama W."/>
            <person name="Sekiguchi M."/>
            <person name="Takeda T."/>
            <person name="Asano K."/>
            <person name="Ohji S."/>
            <person name="Ichikawa N."/>
            <person name="Narita S."/>
            <person name="Aoki N."/>
            <person name="Miura H."/>
            <person name="Matsushita S."/>
            <person name="Sekigawa T."/>
            <person name="Yamagata H."/>
            <person name="Yoshikawa H."/>
            <person name="Udaka S."/>
            <person name="Tanikawa S."/>
            <person name="Fujita N."/>
        </authorList>
    </citation>
    <scope>NUCLEOTIDE SEQUENCE [LARGE SCALE GENOMIC DNA]</scope>
    <source>
        <strain evidence="2">47 / JCM 6285 / NBRC 100599</strain>
    </source>
</reference>
<dbReference type="Proteomes" id="UP000001877">
    <property type="component" value="Chromosome"/>
</dbReference>
<sequence>MLTDYALKQQTNALESIFHQAEVEIDGNLFPATLEKTRQGPSKITILVRIQAKQAGLITKRIVKDVKGEVVWQDNVNITKPEREIAISIPIEVNWKVGG</sequence>
<dbReference type="EMBL" id="AP008955">
    <property type="protein sequence ID" value="BAH46065.1"/>
    <property type="molecule type" value="Genomic_DNA"/>
</dbReference>
<accession>C0Z5F9</accession>
<proteinExistence type="predicted"/>
<dbReference type="HOGENOM" id="CLU_2314817_0_0_9"/>
<keyword evidence="2" id="KW-1185">Reference proteome</keyword>
<dbReference type="RefSeq" id="WP_015893318.1">
    <property type="nucleotide sequence ID" value="NC_012491.1"/>
</dbReference>
<dbReference type="KEGG" id="bbe:BBR47_50880"/>
<name>C0Z5F9_BREBN</name>
<evidence type="ECO:0000313" key="2">
    <source>
        <dbReference type="Proteomes" id="UP000001877"/>
    </source>
</evidence>
<evidence type="ECO:0000313" key="1">
    <source>
        <dbReference type="EMBL" id="BAH46065.1"/>
    </source>
</evidence>
<dbReference type="STRING" id="358681.BBR47_50880"/>
<dbReference type="AlphaFoldDB" id="C0Z5F9"/>
<protein>
    <submittedName>
        <fullName evidence="1">Uncharacterized protein</fullName>
    </submittedName>
</protein>
<gene>
    <name evidence="1" type="ordered locus">BBR47_50880</name>
</gene>
<organism evidence="1 2">
    <name type="scientific">Brevibacillus brevis (strain 47 / JCM 6285 / NBRC 100599)</name>
    <dbReference type="NCBI Taxonomy" id="358681"/>
    <lineage>
        <taxon>Bacteria</taxon>
        <taxon>Bacillati</taxon>
        <taxon>Bacillota</taxon>
        <taxon>Bacilli</taxon>
        <taxon>Bacillales</taxon>
        <taxon>Paenibacillaceae</taxon>
        <taxon>Brevibacillus</taxon>
    </lineage>
</organism>